<sequence>GSRIRHLSSASFRRITFINSLVLALYFMSAAFVFSAALLQTGLNIDDVGACNAAVYCCVVFYFISKGFIQLFLIERAHAIRAHKFFRRHDKIYIALLAAILVGFGSIMVAAMIWPIAEVSGIDGICRIGLPVAISGSIIAADMVINAALTGVFIWLLRPLARNRTVSAGSSSGIMVHRRSYRPRDVIISRNANWIDKLILKSTIGTVLVILPTIANLGFLAHQGGRERAWICLTFCTVDVTWAVLILHWLTVGSPEPAPVSRNAVGVV</sequence>
<keyword evidence="1" id="KW-1133">Transmembrane helix</keyword>
<keyword evidence="3" id="KW-1185">Reference proteome</keyword>
<feature type="transmembrane region" description="Helical" evidence="1">
    <location>
        <begin position="198"/>
        <end position="222"/>
    </location>
</feature>
<protein>
    <submittedName>
        <fullName evidence="2">Uncharacterized protein</fullName>
    </submittedName>
</protein>
<dbReference type="EMBL" id="ML992503">
    <property type="protein sequence ID" value="KAF2226123.1"/>
    <property type="molecule type" value="Genomic_DNA"/>
</dbReference>
<dbReference type="Proteomes" id="UP000799538">
    <property type="component" value="Unassembled WGS sequence"/>
</dbReference>
<name>A0A6A6GL90_9PEZI</name>
<evidence type="ECO:0000313" key="3">
    <source>
        <dbReference type="Proteomes" id="UP000799538"/>
    </source>
</evidence>
<organism evidence="2 3">
    <name type="scientific">Elsinoe ampelina</name>
    <dbReference type="NCBI Taxonomy" id="302913"/>
    <lineage>
        <taxon>Eukaryota</taxon>
        <taxon>Fungi</taxon>
        <taxon>Dikarya</taxon>
        <taxon>Ascomycota</taxon>
        <taxon>Pezizomycotina</taxon>
        <taxon>Dothideomycetes</taxon>
        <taxon>Dothideomycetidae</taxon>
        <taxon>Myriangiales</taxon>
        <taxon>Elsinoaceae</taxon>
        <taxon>Elsinoe</taxon>
    </lineage>
</organism>
<feature type="transmembrane region" description="Helical" evidence="1">
    <location>
        <begin position="21"/>
        <end position="41"/>
    </location>
</feature>
<keyword evidence="1" id="KW-0812">Transmembrane</keyword>
<feature type="non-terminal residue" evidence="2">
    <location>
        <position position="1"/>
    </location>
</feature>
<proteinExistence type="predicted"/>
<feature type="transmembrane region" description="Helical" evidence="1">
    <location>
        <begin position="128"/>
        <end position="157"/>
    </location>
</feature>
<keyword evidence="1" id="KW-0472">Membrane</keyword>
<evidence type="ECO:0000256" key="1">
    <source>
        <dbReference type="SAM" id="Phobius"/>
    </source>
</evidence>
<dbReference type="PANTHER" id="PTHR38848">
    <property type="entry name" value="G-PROTEIN COUPLED RECEPTORS FAMILY 3 PROFILE DOMAIN-CONTAINING PROTEIN"/>
    <property type="match status" value="1"/>
</dbReference>
<dbReference type="AlphaFoldDB" id="A0A6A6GL90"/>
<accession>A0A6A6GL90</accession>
<feature type="transmembrane region" description="Helical" evidence="1">
    <location>
        <begin position="228"/>
        <end position="252"/>
    </location>
</feature>
<dbReference type="OrthoDB" id="3210850at2759"/>
<feature type="transmembrane region" description="Helical" evidence="1">
    <location>
        <begin position="53"/>
        <end position="73"/>
    </location>
</feature>
<evidence type="ECO:0000313" key="2">
    <source>
        <dbReference type="EMBL" id="KAF2226123.1"/>
    </source>
</evidence>
<gene>
    <name evidence="2" type="ORF">BDZ85DRAFT_192214</name>
</gene>
<dbReference type="PANTHER" id="PTHR38848:SF3">
    <property type="entry name" value="G-PROTEIN COUPLED RECEPTORS FAMILY 3 PROFILE DOMAIN-CONTAINING PROTEIN"/>
    <property type="match status" value="1"/>
</dbReference>
<reference evidence="3" key="1">
    <citation type="journal article" date="2020" name="Stud. Mycol.">
        <title>101 Dothideomycetes genomes: A test case for predicting lifestyles and emergence of pathogens.</title>
        <authorList>
            <person name="Haridas S."/>
            <person name="Albert R."/>
            <person name="Binder M."/>
            <person name="Bloem J."/>
            <person name="LaButti K."/>
            <person name="Salamov A."/>
            <person name="Andreopoulos B."/>
            <person name="Baker S."/>
            <person name="Barry K."/>
            <person name="Bills G."/>
            <person name="Bluhm B."/>
            <person name="Cannon C."/>
            <person name="Castanera R."/>
            <person name="Culley D."/>
            <person name="Daum C."/>
            <person name="Ezra D."/>
            <person name="Gonzalez J."/>
            <person name="Henrissat B."/>
            <person name="Kuo A."/>
            <person name="Liang C."/>
            <person name="Lipzen A."/>
            <person name="Lutzoni F."/>
            <person name="Magnuson J."/>
            <person name="Mondo S."/>
            <person name="Nolan M."/>
            <person name="Ohm R."/>
            <person name="Pangilinan J."/>
            <person name="Park H.-J."/>
            <person name="Ramirez L."/>
            <person name="Alfaro M."/>
            <person name="Sun H."/>
            <person name="Tritt A."/>
            <person name="Yoshinaga Y."/>
            <person name="Zwiers L.-H."/>
            <person name="Turgeon B."/>
            <person name="Goodwin S."/>
            <person name="Spatafora J."/>
            <person name="Crous P."/>
            <person name="Grigoriev I."/>
        </authorList>
    </citation>
    <scope>NUCLEOTIDE SEQUENCE [LARGE SCALE GENOMIC DNA]</scope>
    <source>
        <strain evidence="3">CECT 20119</strain>
    </source>
</reference>
<feature type="transmembrane region" description="Helical" evidence="1">
    <location>
        <begin position="93"/>
        <end position="116"/>
    </location>
</feature>